<comment type="subcellular location">
    <subcellularLocation>
        <location evidence="1">Mitochondrion</location>
    </subcellularLocation>
</comment>
<name>A0A8H5T1U8_FUSHE</name>
<evidence type="ECO:0000256" key="4">
    <source>
        <dbReference type="ARBA" id="ARBA00023128"/>
    </source>
</evidence>
<evidence type="ECO:0000313" key="9">
    <source>
        <dbReference type="EMBL" id="KAF5661034.1"/>
    </source>
</evidence>
<dbReference type="EMBL" id="JAAGWQ010000186">
    <property type="protein sequence ID" value="KAF5661034.1"/>
    <property type="molecule type" value="Genomic_DNA"/>
</dbReference>
<evidence type="ECO:0000256" key="3">
    <source>
        <dbReference type="ARBA" id="ARBA00022980"/>
    </source>
</evidence>
<evidence type="ECO:0000256" key="2">
    <source>
        <dbReference type="ARBA" id="ARBA00022946"/>
    </source>
</evidence>
<keyword evidence="2" id="KW-0809">Transit peptide</keyword>
<protein>
    <recommendedName>
        <fullName evidence="7">Large ribosomal subunit protein mL54</fullName>
    </recommendedName>
</protein>
<keyword evidence="3" id="KW-0689">Ribosomal protein</keyword>
<dbReference type="PANTHER" id="PTHR28595:SF1">
    <property type="entry name" value="LARGE RIBOSOMAL SUBUNIT PROTEIN ML54"/>
    <property type="match status" value="1"/>
</dbReference>
<evidence type="ECO:0000256" key="8">
    <source>
        <dbReference type="SAM" id="MobiDB-lite"/>
    </source>
</evidence>
<evidence type="ECO:0000256" key="5">
    <source>
        <dbReference type="ARBA" id="ARBA00023274"/>
    </source>
</evidence>
<keyword evidence="5" id="KW-0687">Ribonucleoprotein</keyword>
<dbReference type="Proteomes" id="UP000567885">
    <property type="component" value="Unassembled WGS sequence"/>
</dbReference>
<keyword evidence="10" id="KW-1185">Reference proteome</keyword>
<dbReference type="GO" id="GO:0003735">
    <property type="term" value="F:structural constituent of ribosome"/>
    <property type="evidence" value="ECO:0007669"/>
    <property type="project" value="TreeGrafter"/>
</dbReference>
<dbReference type="PANTHER" id="PTHR28595">
    <property type="entry name" value="39S RIBOSOMAL PROTEIN L54, MITOCHONDRIAL"/>
    <property type="match status" value="1"/>
</dbReference>
<proteinExistence type="inferred from homology"/>
<feature type="region of interest" description="Disordered" evidence="8">
    <location>
        <begin position="221"/>
        <end position="248"/>
    </location>
</feature>
<accession>A0A8H5T1U8</accession>
<gene>
    <name evidence="9" type="ORF">FHETE_8699</name>
</gene>
<organism evidence="9 10">
    <name type="scientific">Fusarium heterosporum</name>
    <dbReference type="NCBI Taxonomy" id="42747"/>
    <lineage>
        <taxon>Eukaryota</taxon>
        <taxon>Fungi</taxon>
        <taxon>Dikarya</taxon>
        <taxon>Ascomycota</taxon>
        <taxon>Pezizomycotina</taxon>
        <taxon>Sordariomycetes</taxon>
        <taxon>Hypocreomycetidae</taxon>
        <taxon>Hypocreales</taxon>
        <taxon>Nectriaceae</taxon>
        <taxon>Fusarium</taxon>
        <taxon>Fusarium heterosporum species complex</taxon>
    </lineage>
</organism>
<sequence>MPTPESAQFKAQKPTVAPTFNGVDYDDTKAFKAAEDALIREQWVGAMMTRLVGEELNKCYVREGVNHLENCGHLRERYLQLLQSNKIKGTKFLQQNYVSEKDHQLDLAAKVHTSNKIAKLNEGRFSSIYKPIFNLQAIDHQFISVPLALTRVGARLTITGYLKSHWLSTLCTSKISPEPQALWHFVSQHPPPAIIMFCTRCLRTSALRRTQPILRQFSTTTPFRSAEPQLSTPVTAPGEAPKDVPAARSSCAPGTVLNGLNYVKNGQDPVAKNDDEYPEWLWSCLDVLKKSADSAETDAGDEFSKSKKQRKLAAKRQRALEAKFLAEGNLEALAPKIPIQQQSVNILGEPNQDVEHNVEAAKKREELRRAMRKERKAKIKETNYLKSM</sequence>
<reference evidence="9 10" key="1">
    <citation type="submission" date="2020-05" db="EMBL/GenBank/DDBJ databases">
        <title>Identification and distribution of gene clusters putatively required for synthesis of sphingolipid metabolism inhibitors in phylogenetically diverse species of the filamentous fungus Fusarium.</title>
        <authorList>
            <person name="Kim H.-S."/>
            <person name="Busman M."/>
            <person name="Brown D.W."/>
            <person name="Divon H."/>
            <person name="Uhlig S."/>
            <person name="Proctor R.H."/>
        </authorList>
    </citation>
    <scope>NUCLEOTIDE SEQUENCE [LARGE SCALE GENOMIC DNA]</scope>
    <source>
        <strain evidence="9 10">NRRL 20693</strain>
    </source>
</reference>
<evidence type="ECO:0000256" key="1">
    <source>
        <dbReference type="ARBA" id="ARBA00004173"/>
    </source>
</evidence>
<comment type="caution">
    <text evidence="9">The sequence shown here is derived from an EMBL/GenBank/DDBJ whole genome shotgun (WGS) entry which is preliminary data.</text>
</comment>
<dbReference type="Pfam" id="PF08561">
    <property type="entry name" value="Ribosomal_L37"/>
    <property type="match status" value="1"/>
</dbReference>
<evidence type="ECO:0000256" key="6">
    <source>
        <dbReference type="ARBA" id="ARBA00033752"/>
    </source>
</evidence>
<dbReference type="InterPro" id="IPR013870">
    <property type="entry name" value="Ribosomal_mL54"/>
</dbReference>
<feature type="compositionally biased region" description="Polar residues" evidence="8">
    <location>
        <begin position="221"/>
        <end position="234"/>
    </location>
</feature>
<keyword evidence="4" id="KW-0496">Mitochondrion</keyword>
<dbReference type="OrthoDB" id="10252718at2759"/>
<dbReference type="AlphaFoldDB" id="A0A8H5T1U8"/>
<comment type="similarity">
    <text evidence="6">Belongs to the mitochondrion-specific ribosomal protein mL54 family.</text>
</comment>
<evidence type="ECO:0000313" key="10">
    <source>
        <dbReference type="Proteomes" id="UP000567885"/>
    </source>
</evidence>
<evidence type="ECO:0000256" key="7">
    <source>
        <dbReference type="ARBA" id="ARBA00035179"/>
    </source>
</evidence>
<dbReference type="GO" id="GO:0005762">
    <property type="term" value="C:mitochondrial large ribosomal subunit"/>
    <property type="evidence" value="ECO:0007669"/>
    <property type="project" value="TreeGrafter"/>
</dbReference>